<dbReference type="PROSITE" id="PS50103">
    <property type="entry name" value="ZF_C3H1"/>
    <property type="match status" value="1"/>
</dbReference>
<sequence length="512" mass="56887">MADNHLDPQAFKACYAQFSRADSDRDILFNQLLNGYEALLNENTKVIQELKDVKEKRFLWQSQARSFKSELALTESTTDFRPFVVMIMNGDGAHFKDDFFRQGETGGESAAKELKNQIRSHLRVKYSDINIDDWNIMVYLYADMDGLAKVFTSRRVISSASEMQKFCSAFSRANSLFSFVDVGPGQAKTDHKCRKMLDFMLHISSCQHVFFGPCRDVYGYLTLLREYKQDLSREKLILVSAGTAPPDFTGLNFKFASFSSVFSSEPLDNARDARSPRLDIGIEPFPPPLAPPPGLATIESVNECSDINGGSSTALTPASPATSFVGNVSVSLSQTPTWAVVSKLSNGPVIDLYSKKESTPKLRYMLLNASNQRVDERLPAFDHAGMRSIDARTRALGRNFCNPYHLGFGCGRGDACHHHHDVSPKLTPAEKLALRHKSRQIRCPGGQFCARPGCLNGHHCKHSYDKEGQCLWGSKCFFKDTHGIDVCLRTALAKTSPFTRGLAPVECCDSAG</sequence>
<organism evidence="3 4">
    <name type="scientific">Cryphonectria parasitica (strain ATCC 38755 / EP155)</name>
    <dbReference type="NCBI Taxonomy" id="660469"/>
    <lineage>
        <taxon>Eukaryota</taxon>
        <taxon>Fungi</taxon>
        <taxon>Dikarya</taxon>
        <taxon>Ascomycota</taxon>
        <taxon>Pezizomycotina</taxon>
        <taxon>Sordariomycetes</taxon>
        <taxon>Sordariomycetidae</taxon>
        <taxon>Diaporthales</taxon>
        <taxon>Cryphonectriaceae</taxon>
        <taxon>Cryphonectria-Endothia species complex</taxon>
        <taxon>Cryphonectria</taxon>
    </lineage>
</organism>
<dbReference type="GeneID" id="63837403"/>
<evidence type="ECO:0000313" key="4">
    <source>
        <dbReference type="Proteomes" id="UP000803844"/>
    </source>
</evidence>
<dbReference type="Proteomes" id="UP000803844">
    <property type="component" value="Unassembled WGS sequence"/>
</dbReference>
<dbReference type="InterPro" id="IPR057683">
    <property type="entry name" value="DUF7923"/>
</dbReference>
<keyword evidence="1" id="KW-0479">Metal-binding</keyword>
<dbReference type="PANTHER" id="PTHR37543">
    <property type="entry name" value="CCCH ZINC FINGER DNA BINDING PROTEIN (AFU_ORTHOLOGUE AFUA_5G12760)"/>
    <property type="match status" value="1"/>
</dbReference>
<dbReference type="GO" id="GO:0008270">
    <property type="term" value="F:zinc ion binding"/>
    <property type="evidence" value="ECO:0007669"/>
    <property type="project" value="UniProtKB-KW"/>
</dbReference>
<dbReference type="Pfam" id="PF25543">
    <property type="entry name" value="zf-CCCH_tandem"/>
    <property type="match status" value="1"/>
</dbReference>
<dbReference type="EMBL" id="MU032346">
    <property type="protein sequence ID" value="KAF3766865.1"/>
    <property type="molecule type" value="Genomic_DNA"/>
</dbReference>
<gene>
    <name evidence="3" type="ORF">M406DRAFT_327981</name>
</gene>
<dbReference type="Pfam" id="PF25540">
    <property type="entry name" value="DUF7923"/>
    <property type="match status" value="1"/>
</dbReference>
<evidence type="ECO:0000256" key="1">
    <source>
        <dbReference type="PROSITE-ProRule" id="PRU00723"/>
    </source>
</evidence>
<protein>
    <recommendedName>
        <fullName evidence="2">C3H1-type domain-containing protein</fullName>
    </recommendedName>
</protein>
<evidence type="ECO:0000259" key="2">
    <source>
        <dbReference type="PROSITE" id="PS50103"/>
    </source>
</evidence>
<dbReference type="InterPro" id="IPR000571">
    <property type="entry name" value="Znf_CCCH"/>
</dbReference>
<dbReference type="RefSeq" id="XP_040777826.1">
    <property type="nucleotide sequence ID" value="XM_040920274.1"/>
</dbReference>
<comment type="caution">
    <text evidence="3">The sequence shown here is derived from an EMBL/GenBank/DDBJ whole genome shotgun (WGS) entry which is preliminary data.</text>
</comment>
<keyword evidence="4" id="KW-1185">Reference proteome</keyword>
<dbReference type="InterPro" id="IPR057654">
    <property type="entry name" value="Znf-CCCH_tandem"/>
</dbReference>
<evidence type="ECO:0000313" key="3">
    <source>
        <dbReference type="EMBL" id="KAF3766865.1"/>
    </source>
</evidence>
<dbReference type="PANTHER" id="PTHR37543:SF1">
    <property type="entry name" value="CCCH ZINC FINGER DNA BINDING PROTEIN (AFU_ORTHOLOGUE AFUA_5G12760)"/>
    <property type="match status" value="1"/>
</dbReference>
<keyword evidence="1" id="KW-0862">Zinc</keyword>
<feature type="zinc finger region" description="C3H1-type" evidence="1">
    <location>
        <begin position="459"/>
        <end position="485"/>
    </location>
</feature>
<proteinExistence type="predicted"/>
<reference evidence="3" key="1">
    <citation type="journal article" date="2020" name="Phytopathology">
        <title>Genome sequence of the chestnut blight fungus Cryphonectria parasitica EP155: A fundamental resource for an archetypical invasive plant pathogen.</title>
        <authorList>
            <person name="Crouch J.A."/>
            <person name="Dawe A."/>
            <person name="Aerts A."/>
            <person name="Barry K."/>
            <person name="Churchill A.C.L."/>
            <person name="Grimwood J."/>
            <person name="Hillman B."/>
            <person name="Milgroom M.G."/>
            <person name="Pangilinan J."/>
            <person name="Smith M."/>
            <person name="Salamov A."/>
            <person name="Schmutz J."/>
            <person name="Yadav J."/>
            <person name="Grigoriev I.V."/>
            <person name="Nuss D."/>
        </authorList>
    </citation>
    <scope>NUCLEOTIDE SEQUENCE</scope>
    <source>
        <strain evidence="3">EP155</strain>
    </source>
</reference>
<dbReference type="AlphaFoldDB" id="A0A9P5CR94"/>
<keyword evidence="1" id="KW-0863">Zinc-finger</keyword>
<feature type="domain" description="C3H1-type" evidence="2">
    <location>
        <begin position="459"/>
        <end position="485"/>
    </location>
</feature>
<accession>A0A9P5CR94</accession>
<name>A0A9P5CR94_CRYP1</name>
<dbReference type="OrthoDB" id="2270193at2759"/>